<dbReference type="STRING" id="235909.GK3292"/>
<dbReference type="AlphaFoldDB" id="Q5KUQ9"/>
<keyword evidence="2" id="KW-1185">Reference proteome</keyword>
<protein>
    <submittedName>
        <fullName evidence="1">Hypothetical conserved protein</fullName>
    </submittedName>
</protein>
<dbReference type="HOGENOM" id="CLU_110503_0_0_9"/>
<evidence type="ECO:0000313" key="2">
    <source>
        <dbReference type="Proteomes" id="UP000001172"/>
    </source>
</evidence>
<accession>Q5KUQ9</accession>
<name>Q5KUQ9_GEOKA</name>
<reference evidence="1 2" key="1">
    <citation type="journal article" date="2004" name="Nucleic Acids Res.">
        <title>Thermoadaptation trait revealed by the genome sequence of thermophilic Geobacillus kaustophilus.</title>
        <authorList>
            <person name="Takami H."/>
            <person name="Takaki Y."/>
            <person name="Chee G.J."/>
            <person name="Nishi S."/>
            <person name="Shimamura S."/>
            <person name="Suzuki H."/>
            <person name="Matsui S."/>
            <person name="Uchiyama I."/>
        </authorList>
    </citation>
    <scope>NUCLEOTIDE SEQUENCE [LARGE SCALE GENOMIC DNA]</scope>
    <source>
        <strain evidence="1 2">HTA426</strain>
    </source>
</reference>
<dbReference type="EMBL" id="BA000043">
    <property type="protein sequence ID" value="BAD77577.1"/>
    <property type="molecule type" value="Genomic_DNA"/>
</dbReference>
<evidence type="ECO:0000313" key="1">
    <source>
        <dbReference type="EMBL" id="BAD77577.1"/>
    </source>
</evidence>
<dbReference type="Gene3D" id="1.10.1070.20">
    <property type="match status" value="1"/>
</dbReference>
<sequence length="199" mass="23491">MTEEGGVLLSALVDDYKELQESSLKDMELIDAGFKIMKKFVYWETIKSEFIDMQLFDILIGNQDRHPFNWQLLFLETGAKFSPIYDNGASLGFRFEDEKLIQMVSNPQEMNKYTEKTRVKAGIFEKKKVKAKDLLTYISKNFTDEFNQSIQKLVEFDLIRYSDFIQSLDILSEAQKDWLLNIVPFRRKKILEWIGRDDQ</sequence>
<gene>
    <name evidence="1" type="ordered locus">GK3292</name>
</gene>
<organism evidence="1 2">
    <name type="scientific">Geobacillus kaustophilus (strain HTA426)</name>
    <dbReference type="NCBI Taxonomy" id="235909"/>
    <lineage>
        <taxon>Bacteria</taxon>
        <taxon>Bacillati</taxon>
        <taxon>Bacillota</taxon>
        <taxon>Bacilli</taxon>
        <taxon>Bacillales</taxon>
        <taxon>Anoxybacillaceae</taxon>
        <taxon>Geobacillus</taxon>
        <taxon>Geobacillus thermoleovorans group</taxon>
    </lineage>
</organism>
<dbReference type="Proteomes" id="UP000001172">
    <property type="component" value="Chromosome"/>
</dbReference>
<proteinExistence type="predicted"/>
<dbReference type="KEGG" id="gka:GK3292"/>
<dbReference type="eggNOG" id="COG3550">
    <property type="taxonomic scope" value="Bacteria"/>
</dbReference>